<reference evidence="1" key="1">
    <citation type="submission" date="2021-01" db="EMBL/GenBank/DDBJ databases">
        <authorList>
            <person name="Corre E."/>
            <person name="Pelletier E."/>
            <person name="Niang G."/>
            <person name="Scheremetjew M."/>
            <person name="Finn R."/>
            <person name="Kale V."/>
            <person name="Holt S."/>
            <person name="Cochrane G."/>
            <person name="Meng A."/>
            <person name="Brown T."/>
            <person name="Cohen L."/>
        </authorList>
    </citation>
    <scope>NUCLEOTIDE SEQUENCE</scope>
</reference>
<sequence>MLSVCCCDEKRREDGMAPCVVQDPLPASLTDSESTGDIPCFYLPPEVVDESLEKARSCTEEDATKLIVSVSKTPACSDLGLVIRQFSNRLVVAGVGPGLISNWNEKHPERAVTNNCQLIEVNGLRGVHGDELVQRIKRLDNLRLTFDVGCKSVSV</sequence>
<proteinExistence type="predicted"/>
<gene>
    <name evidence="1" type="ORF">NSCI0253_LOCUS8586</name>
</gene>
<evidence type="ECO:0000313" key="1">
    <source>
        <dbReference type="EMBL" id="CAD8834238.1"/>
    </source>
</evidence>
<accession>A0A7S0ZVU0</accession>
<dbReference type="EMBL" id="HBFQ01012261">
    <property type="protein sequence ID" value="CAD8834238.1"/>
    <property type="molecule type" value="Transcribed_RNA"/>
</dbReference>
<dbReference type="AlphaFoldDB" id="A0A7S0ZVU0"/>
<name>A0A7S0ZVU0_NOCSC</name>
<protein>
    <submittedName>
        <fullName evidence="1">Uncharacterized protein</fullName>
    </submittedName>
</protein>
<organism evidence="1">
    <name type="scientific">Noctiluca scintillans</name>
    <name type="common">Sea sparkle</name>
    <name type="synonym">Red tide dinoflagellate</name>
    <dbReference type="NCBI Taxonomy" id="2966"/>
    <lineage>
        <taxon>Eukaryota</taxon>
        <taxon>Sar</taxon>
        <taxon>Alveolata</taxon>
        <taxon>Dinophyceae</taxon>
        <taxon>Noctilucales</taxon>
        <taxon>Noctilucaceae</taxon>
        <taxon>Noctiluca</taxon>
    </lineage>
</organism>